<comment type="caution">
    <text evidence="1">The sequence shown here is derived from an EMBL/GenBank/DDBJ whole genome shotgun (WGS) entry which is preliminary data.</text>
</comment>
<keyword evidence="2" id="KW-1185">Reference proteome</keyword>
<gene>
    <name evidence="1" type="ORF">HDF09_001767</name>
</gene>
<accession>A0A7W8MQZ9</accession>
<evidence type="ECO:0000313" key="2">
    <source>
        <dbReference type="Proteomes" id="UP000568106"/>
    </source>
</evidence>
<sequence length="290" mass="32877">MTSRKVDVHELIAWGLDEYSYRDDAAGFDSTELAARIRQASTRLAERDRYTSATALLEQETRDIQPLLAMATQHEDLHLEYQGLDWMLGVVDLRLLLAFQRRLIFSLSQQASTIPVQGDWPGLISLAVGSQRSTEHVLVHNVSGTDRLDIGLHSSNPDLQLRFTQKTSGGGALPLSLYGGSPFFEVAEFRGRWFLRDGYHRAYHLLQAGVDRIPAVVIYARSIAELGATAPWFFDEEQLFSDRPPQVTDFLDSDMILRYERTALRKVIRIRVEESLEPCDEVQEGQGERL</sequence>
<dbReference type="EMBL" id="JACHDY010000002">
    <property type="protein sequence ID" value="MBB5317098.1"/>
    <property type="molecule type" value="Genomic_DNA"/>
</dbReference>
<dbReference type="AlphaFoldDB" id="A0A7W8MQZ9"/>
<name>A0A7W8MQZ9_9BACT</name>
<organism evidence="1 2">
    <name type="scientific">Tunturiibacter empetritectus</name>
    <dbReference type="NCBI Taxonomy" id="3069691"/>
    <lineage>
        <taxon>Bacteria</taxon>
        <taxon>Pseudomonadati</taxon>
        <taxon>Acidobacteriota</taxon>
        <taxon>Terriglobia</taxon>
        <taxon>Terriglobales</taxon>
        <taxon>Acidobacteriaceae</taxon>
        <taxon>Tunturiibacter</taxon>
    </lineage>
</organism>
<reference evidence="1" key="1">
    <citation type="submission" date="2020-08" db="EMBL/GenBank/DDBJ databases">
        <title>Genomic Encyclopedia of Type Strains, Phase IV (KMG-V): Genome sequencing to study the core and pangenomes of soil and plant-associated prokaryotes.</title>
        <authorList>
            <person name="Whitman W."/>
        </authorList>
    </citation>
    <scope>NUCLEOTIDE SEQUENCE [LARGE SCALE GENOMIC DNA]</scope>
    <source>
        <strain evidence="1">M8UP27</strain>
    </source>
</reference>
<evidence type="ECO:0000313" key="1">
    <source>
        <dbReference type="EMBL" id="MBB5317098.1"/>
    </source>
</evidence>
<dbReference type="Proteomes" id="UP000568106">
    <property type="component" value="Unassembled WGS sequence"/>
</dbReference>
<protein>
    <submittedName>
        <fullName evidence="1">Uncharacterized protein</fullName>
    </submittedName>
</protein>
<proteinExistence type="predicted"/>